<name>A0ABQ0YHH2_9NOCA</name>
<feature type="compositionally biased region" description="Basic and acidic residues" evidence="1">
    <location>
        <begin position="326"/>
        <end position="343"/>
    </location>
</feature>
<evidence type="ECO:0000259" key="2">
    <source>
        <dbReference type="Pfam" id="PF03432"/>
    </source>
</evidence>
<keyword evidence="4" id="KW-1185">Reference proteome</keyword>
<gene>
    <name evidence="3" type="ORF">RAJCM14343_1245</name>
</gene>
<dbReference type="Proteomes" id="UP000325466">
    <property type="component" value="Unassembled WGS sequence"/>
</dbReference>
<feature type="compositionally biased region" description="Polar residues" evidence="1">
    <location>
        <begin position="510"/>
        <end position="520"/>
    </location>
</feature>
<feature type="domain" description="MobA/VirD2-like nuclease" evidence="2">
    <location>
        <begin position="102"/>
        <end position="199"/>
    </location>
</feature>
<feature type="region of interest" description="Disordered" evidence="1">
    <location>
        <begin position="492"/>
        <end position="573"/>
    </location>
</feature>
<evidence type="ECO:0000313" key="3">
    <source>
        <dbReference type="EMBL" id="GES35996.1"/>
    </source>
</evidence>
<dbReference type="RefSeq" id="WP_043800693.1">
    <property type="nucleotide sequence ID" value="NZ_BAAAYP010000046.1"/>
</dbReference>
<comment type="caution">
    <text evidence="3">The sequence shown here is derived from an EMBL/GenBank/DDBJ whole genome shotgun (WGS) entry which is preliminary data.</text>
</comment>
<organism evidence="3 4">
    <name type="scientific">Rhodococcus aetherivorans</name>
    <dbReference type="NCBI Taxonomy" id="191292"/>
    <lineage>
        <taxon>Bacteria</taxon>
        <taxon>Bacillati</taxon>
        <taxon>Actinomycetota</taxon>
        <taxon>Actinomycetes</taxon>
        <taxon>Mycobacteriales</taxon>
        <taxon>Nocardiaceae</taxon>
        <taxon>Rhodococcus</taxon>
    </lineage>
</organism>
<feature type="region of interest" description="Disordered" evidence="1">
    <location>
        <begin position="313"/>
        <end position="343"/>
    </location>
</feature>
<proteinExistence type="predicted"/>
<dbReference type="Pfam" id="PF03432">
    <property type="entry name" value="Relaxase"/>
    <property type="match status" value="1"/>
</dbReference>
<dbReference type="InterPro" id="IPR005094">
    <property type="entry name" value="Endonuclease_MobA/VirD2"/>
</dbReference>
<evidence type="ECO:0000256" key="1">
    <source>
        <dbReference type="SAM" id="MobiDB-lite"/>
    </source>
</evidence>
<sequence length="573" mass="62554">MIVKISSGEKMTGLLSYLQGPGRSNEHTDPHLVAGDPAIMAWHDDNELSHQDAIAIARQIDEPRRVFGTEVREPNYLRNDSGEDVRDSHGKKVRDPIDPWRDANVWHCSLSLHADEGQLTDEKWGAIAQEFMDGMGFTETSGRSPARWAAVRHGVSTKGNDHIHIAASVVREDGTKVDLWRSKKRASELAGELERKHGLAVIASRETGSGERGYHRAEKHRAEREGAPELDRELLARRVRACATASKSEAEFVRRLRGQGLVVRPRFASGRSDVVVGYKVAVRPAAGHTPVFYGGGHLAKDLTLPRLRSEWEDSPQASSAAVDEWNAARRDRPTVRAGRESQELDPKLLDRATADIGKWNAYLRSIPLEDRAQWARAAGRTAGVFAAWSAQIEPTPGPLAAAARQLARSAQLPAHRAYRAPKGAMSAGGAALIVMQTSGHLPKSVSAMLLLRQLMKAMEAIAEAHRAAGELQRALDIEYAVRTELATIHAPQQPRLSVPASARVEGSTEPGRTTTSTLTPEQEESRRLVALDNAAPPSEAVRRPGSPIPAPLDPSPRTHAGRDRARGNDGNER</sequence>
<evidence type="ECO:0000313" key="4">
    <source>
        <dbReference type="Proteomes" id="UP000325466"/>
    </source>
</evidence>
<accession>A0ABQ0YHH2</accession>
<dbReference type="EMBL" id="BLAH01000037">
    <property type="protein sequence ID" value="GES35996.1"/>
    <property type="molecule type" value="Genomic_DNA"/>
</dbReference>
<reference evidence="3 4" key="1">
    <citation type="journal article" date="2018" name="Biodegradation">
        <title>1,4-Dioxane degradation characteristics of Rhodococcus aetherivorans JCM 14343.</title>
        <authorList>
            <person name="Inoue D."/>
            <person name="Tsunoda T."/>
            <person name="Yamamoto N."/>
            <person name="Ike M."/>
            <person name="Sei K."/>
        </authorList>
    </citation>
    <scope>NUCLEOTIDE SEQUENCE [LARGE SCALE GENOMIC DNA]</scope>
    <source>
        <strain evidence="3 4">JCM 14343</strain>
    </source>
</reference>
<protein>
    <submittedName>
        <fullName evidence="3">Relaxase/mobilization nuclease family protein</fullName>
    </submittedName>
</protein>
<feature type="compositionally biased region" description="Basic and acidic residues" evidence="1">
    <location>
        <begin position="560"/>
        <end position="573"/>
    </location>
</feature>